<dbReference type="EC" id="3.6.1.55" evidence="1"/>
<dbReference type="GO" id="GO:0035539">
    <property type="term" value="F:8-oxo-7,8-dihydrodeoxyguanosine triphosphate pyrophosphatase activity"/>
    <property type="evidence" value="ECO:0007669"/>
    <property type="project" value="UniProtKB-EC"/>
</dbReference>
<protein>
    <submittedName>
        <fullName evidence="1">8-oxo-dGTP diphosphatase</fullName>
        <ecNumber evidence="1">3.6.1.55</ecNumber>
    </submittedName>
</protein>
<evidence type="ECO:0000313" key="1">
    <source>
        <dbReference type="EMBL" id="MPM92973.1"/>
    </source>
</evidence>
<comment type="caution">
    <text evidence="1">The sequence shown here is derived from an EMBL/GenBank/DDBJ whole genome shotgun (WGS) entry which is preliminary data.</text>
</comment>
<dbReference type="PRINTS" id="PR01402">
    <property type="entry name" value="MUTATORMUTX"/>
</dbReference>
<organism evidence="1">
    <name type="scientific">bioreactor metagenome</name>
    <dbReference type="NCBI Taxonomy" id="1076179"/>
    <lineage>
        <taxon>unclassified sequences</taxon>
        <taxon>metagenomes</taxon>
        <taxon>ecological metagenomes</taxon>
    </lineage>
</organism>
<gene>
    <name evidence="1" type="primary">mutX_4</name>
    <name evidence="1" type="ORF">SDC9_140109</name>
</gene>
<name>A0A645DWI9_9ZZZZ</name>
<sequence>MYVFTCDRFSGTEKVCDEGDLAWVDRDKITELPIWEGDKIFLGLLAKDAPFFLLKLVYSGDKLVSAVLDGKSIL</sequence>
<dbReference type="GO" id="GO:0008413">
    <property type="term" value="F:8-oxo-7,8-dihydroguanosine triphosphate pyrophosphatase activity"/>
    <property type="evidence" value="ECO:0007669"/>
    <property type="project" value="InterPro"/>
</dbReference>
<dbReference type="EMBL" id="VSSQ01039840">
    <property type="protein sequence ID" value="MPM92973.1"/>
    <property type="molecule type" value="Genomic_DNA"/>
</dbReference>
<reference evidence="1" key="1">
    <citation type="submission" date="2019-08" db="EMBL/GenBank/DDBJ databases">
        <authorList>
            <person name="Kucharzyk K."/>
            <person name="Murdoch R.W."/>
            <person name="Higgins S."/>
            <person name="Loffler F."/>
        </authorList>
    </citation>
    <scope>NUCLEOTIDE SEQUENCE</scope>
</reference>
<proteinExistence type="predicted"/>
<dbReference type="InterPro" id="IPR003562">
    <property type="entry name" value="Mutator_MutX_prot"/>
</dbReference>
<accession>A0A645DWI9</accession>
<keyword evidence="1" id="KW-0378">Hydrolase</keyword>
<dbReference type="Gene3D" id="3.90.79.10">
    <property type="entry name" value="Nucleoside Triphosphate Pyrophosphohydrolase"/>
    <property type="match status" value="1"/>
</dbReference>
<dbReference type="AlphaFoldDB" id="A0A645DWI9"/>
<dbReference type="GO" id="GO:0006281">
    <property type="term" value="P:DNA repair"/>
    <property type="evidence" value="ECO:0007669"/>
    <property type="project" value="InterPro"/>
</dbReference>